<evidence type="ECO:0000259" key="4">
    <source>
        <dbReference type="Pfam" id="PF13383"/>
    </source>
</evidence>
<dbReference type="PANTHER" id="PTHR32026">
    <property type="entry name" value="METHYLTRANSFERASE-LIKE PROTEIN 24"/>
    <property type="match status" value="1"/>
</dbReference>
<dbReference type="Proteomes" id="UP000789390">
    <property type="component" value="Unassembled WGS sequence"/>
</dbReference>
<evidence type="ECO:0000259" key="3">
    <source>
        <dbReference type="Pfam" id="PF05050"/>
    </source>
</evidence>
<dbReference type="InterPro" id="IPR025714">
    <property type="entry name" value="Methyltranfer_dom"/>
</dbReference>
<protein>
    <recommendedName>
        <fullName evidence="7">Methyltransferase domain-containing protein</fullName>
    </recommendedName>
</protein>
<dbReference type="PANTHER" id="PTHR32026:SF10">
    <property type="entry name" value="METHYLTRANSFERASE-LIKE PROTEIN 24-RELATED"/>
    <property type="match status" value="1"/>
</dbReference>
<keyword evidence="1" id="KW-1133">Transmembrane helix</keyword>
<accession>A0A8J2WJ09</accession>
<sequence length="660" mass="75476">MRLALSALVFFVVACIATAQEPGESQLYNYYPYYGPNARFLITSTTTSTSLQQIVLLDERRRGILHEEEDDEQFSISPSAVQGVEATASPIREARAADPQYLMMSPFGYSYYPQEIQPGFYGPAPLPYYGSYVPQPVAGNRIFLSTILNAVLPPFLKQTSTVTATSTAFTVVFSHFSLQTAEGKPFDTIINWILVLVFAGSYVIFIIFSTTLQLIGVPRRVYRNENGSDNSTVAGIDGQKAVCLDPGLAPPPGMCVVYSFGLSDDWSFDSAMASYGCDVYSFDPSIQHPTMPNNSQRIHYFNMGLGTINSRKDPRVIDQIDYLKIDIEGDEWIILEQMLQDDHTLQSIKQIGMEVHLLSPDRLSHYRDLIERLEASGYVRFFSRQNRWMNNAYEMAWFNANFSLGFYQQEQLLLAFKSSTSNLKRNYGNLTWKEILPLFSRRNSSACKTFYEFGGVINRLSAFVFLDGQKSVCLDPGVAPTPDKCVVYSFGNNGEWSFDEQIESYGCDVYVFDPSVWYWKHRHSKKILFYRVGIGEKDDERNERGWRIMTLTSLRKMLNHTDVIVDYLKMDIEGGEWPVLDRWLSDGDLSHVKQLAMEIHLENPETIPWKYYLLQRLEASGFVRFFSRENPYSKNSYLEKYNVSGPGCLELAWYNTKFLQ</sequence>
<feature type="signal peptide" evidence="2">
    <location>
        <begin position="1"/>
        <end position="19"/>
    </location>
</feature>
<dbReference type="Pfam" id="PF13383">
    <property type="entry name" value="Methyltransf_22"/>
    <property type="match status" value="1"/>
</dbReference>
<keyword evidence="1" id="KW-0812">Transmembrane</keyword>
<dbReference type="InterPro" id="IPR026913">
    <property type="entry name" value="METTL24"/>
</dbReference>
<dbReference type="InterPro" id="IPR029063">
    <property type="entry name" value="SAM-dependent_MTases_sf"/>
</dbReference>
<evidence type="ECO:0000313" key="5">
    <source>
        <dbReference type="EMBL" id="CAH0108646.1"/>
    </source>
</evidence>
<evidence type="ECO:0008006" key="7">
    <source>
        <dbReference type="Google" id="ProtNLM"/>
    </source>
</evidence>
<gene>
    <name evidence="5" type="ORF">DGAL_LOCUS12042</name>
</gene>
<feature type="chain" id="PRO_5035294264" description="Methyltransferase domain-containing protein" evidence="2">
    <location>
        <begin position="20"/>
        <end position="660"/>
    </location>
</feature>
<keyword evidence="2" id="KW-0732">Signal</keyword>
<feature type="transmembrane region" description="Helical" evidence="1">
    <location>
        <begin position="189"/>
        <end position="215"/>
    </location>
</feature>
<proteinExistence type="predicted"/>
<dbReference type="OrthoDB" id="10006218at2759"/>
<evidence type="ECO:0000256" key="1">
    <source>
        <dbReference type="SAM" id="Phobius"/>
    </source>
</evidence>
<dbReference type="InterPro" id="IPR006342">
    <property type="entry name" value="FkbM_mtfrase"/>
</dbReference>
<dbReference type="EMBL" id="CAKKLH010000286">
    <property type="protein sequence ID" value="CAH0108646.1"/>
    <property type="molecule type" value="Genomic_DNA"/>
</dbReference>
<evidence type="ECO:0000313" key="6">
    <source>
        <dbReference type="Proteomes" id="UP000789390"/>
    </source>
</evidence>
<evidence type="ECO:0000256" key="2">
    <source>
        <dbReference type="SAM" id="SignalP"/>
    </source>
</evidence>
<name>A0A8J2WJ09_9CRUS</name>
<reference evidence="5" key="1">
    <citation type="submission" date="2021-11" db="EMBL/GenBank/DDBJ databases">
        <authorList>
            <person name="Schell T."/>
        </authorList>
    </citation>
    <scope>NUCLEOTIDE SEQUENCE</scope>
    <source>
        <strain evidence="5">M5</strain>
    </source>
</reference>
<keyword evidence="1" id="KW-0472">Membrane</keyword>
<comment type="caution">
    <text evidence="5">The sequence shown here is derived from an EMBL/GenBank/DDBJ whole genome shotgun (WGS) entry which is preliminary data.</text>
</comment>
<dbReference type="AlphaFoldDB" id="A0A8J2WJ09"/>
<feature type="domain" description="Methyltransferase" evidence="4">
    <location>
        <begin position="467"/>
        <end position="636"/>
    </location>
</feature>
<dbReference type="SUPFAM" id="SSF53335">
    <property type="entry name" value="S-adenosyl-L-methionine-dependent methyltransferases"/>
    <property type="match status" value="2"/>
</dbReference>
<dbReference type="PROSITE" id="PS51257">
    <property type="entry name" value="PROKAR_LIPOPROTEIN"/>
    <property type="match status" value="1"/>
</dbReference>
<keyword evidence="6" id="KW-1185">Reference proteome</keyword>
<organism evidence="5 6">
    <name type="scientific">Daphnia galeata</name>
    <dbReference type="NCBI Taxonomy" id="27404"/>
    <lineage>
        <taxon>Eukaryota</taxon>
        <taxon>Metazoa</taxon>
        <taxon>Ecdysozoa</taxon>
        <taxon>Arthropoda</taxon>
        <taxon>Crustacea</taxon>
        <taxon>Branchiopoda</taxon>
        <taxon>Diplostraca</taxon>
        <taxon>Cladocera</taxon>
        <taxon>Anomopoda</taxon>
        <taxon>Daphniidae</taxon>
        <taxon>Daphnia</taxon>
    </lineage>
</organism>
<feature type="domain" description="Methyltransferase FkbM" evidence="3">
    <location>
        <begin position="317"/>
        <end position="378"/>
    </location>
</feature>
<dbReference type="Pfam" id="PF05050">
    <property type="entry name" value="Methyltransf_21"/>
    <property type="match status" value="1"/>
</dbReference>